<keyword evidence="3" id="KW-1185">Reference proteome</keyword>
<feature type="transmembrane region" description="Helical" evidence="1">
    <location>
        <begin position="178"/>
        <end position="197"/>
    </location>
</feature>
<sequence>MTEASALISVDRGVRVWRLAGVALVTGVLGGTATGALAVTMGGTDVVPAAFTLAIAVPVLLVALIGWRLLATGPAPAGRWIAAVAALGVLLITAVQTIPHLDFRAGDGAQVAEAAAAGAFYGSLFGLIAAAGAIVLLVPVVLALRTRVSGSAMRALVTVAVLVGTAVFAYLVTDAMGVPVLTGMAAALAGTGALLATGKF</sequence>
<feature type="transmembrane region" description="Helical" evidence="1">
    <location>
        <begin position="119"/>
        <end position="143"/>
    </location>
</feature>
<dbReference type="RefSeq" id="WP_157751558.1">
    <property type="nucleotide sequence ID" value="NZ_BOMJ01000001.1"/>
</dbReference>
<protein>
    <submittedName>
        <fullName evidence="2">Uncharacterized protein</fullName>
    </submittedName>
</protein>
<keyword evidence="1" id="KW-0812">Transmembrane</keyword>
<accession>A0A1H1YI17</accession>
<feature type="transmembrane region" description="Helical" evidence="1">
    <location>
        <begin position="46"/>
        <end position="67"/>
    </location>
</feature>
<gene>
    <name evidence="2" type="ORF">SAMN04489716_2860</name>
</gene>
<evidence type="ECO:0000313" key="3">
    <source>
        <dbReference type="Proteomes" id="UP000198688"/>
    </source>
</evidence>
<feature type="transmembrane region" description="Helical" evidence="1">
    <location>
        <begin position="79"/>
        <end position="99"/>
    </location>
</feature>
<proteinExistence type="predicted"/>
<dbReference type="Proteomes" id="UP000198688">
    <property type="component" value="Chromosome I"/>
</dbReference>
<evidence type="ECO:0000256" key="1">
    <source>
        <dbReference type="SAM" id="Phobius"/>
    </source>
</evidence>
<feature type="transmembrane region" description="Helical" evidence="1">
    <location>
        <begin position="155"/>
        <end position="172"/>
    </location>
</feature>
<feature type="transmembrane region" description="Helical" evidence="1">
    <location>
        <begin position="16"/>
        <end position="40"/>
    </location>
</feature>
<reference evidence="2 3" key="1">
    <citation type="submission" date="2016-10" db="EMBL/GenBank/DDBJ databases">
        <authorList>
            <person name="de Groot N.N."/>
        </authorList>
    </citation>
    <scope>NUCLEOTIDE SEQUENCE [LARGE SCALE GENOMIC DNA]</scope>
    <source>
        <strain evidence="2 3">DSM 43941</strain>
    </source>
</reference>
<dbReference type="AlphaFoldDB" id="A0A1H1YI17"/>
<dbReference type="EMBL" id="LT629758">
    <property type="protein sequence ID" value="SDT21024.1"/>
    <property type="molecule type" value="Genomic_DNA"/>
</dbReference>
<name>A0A1H1YI17_9ACTN</name>
<keyword evidence="1" id="KW-0472">Membrane</keyword>
<organism evidence="2 3">
    <name type="scientific">Actinoplanes derwentensis</name>
    <dbReference type="NCBI Taxonomy" id="113562"/>
    <lineage>
        <taxon>Bacteria</taxon>
        <taxon>Bacillati</taxon>
        <taxon>Actinomycetota</taxon>
        <taxon>Actinomycetes</taxon>
        <taxon>Micromonosporales</taxon>
        <taxon>Micromonosporaceae</taxon>
        <taxon>Actinoplanes</taxon>
    </lineage>
</organism>
<dbReference type="STRING" id="113562.SAMN04489716_2860"/>
<evidence type="ECO:0000313" key="2">
    <source>
        <dbReference type="EMBL" id="SDT21024.1"/>
    </source>
</evidence>
<keyword evidence="1" id="KW-1133">Transmembrane helix</keyword>